<feature type="non-terminal residue" evidence="1">
    <location>
        <position position="1"/>
    </location>
</feature>
<proteinExistence type="predicted"/>
<organism evidence="1 2">
    <name type="scientific">Nesidiocoris tenuis</name>
    <dbReference type="NCBI Taxonomy" id="355587"/>
    <lineage>
        <taxon>Eukaryota</taxon>
        <taxon>Metazoa</taxon>
        <taxon>Ecdysozoa</taxon>
        <taxon>Arthropoda</taxon>
        <taxon>Hexapoda</taxon>
        <taxon>Insecta</taxon>
        <taxon>Pterygota</taxon>
        <taxon>Neoptera</taxon>
        <taxon>Paraneoptera</taxon>
        <taxon>Hemiptera</taxon>
        <taxon>Heteroptera</taxon>
        <taxon>Panheteroptera</taxon>
        <taxon>Cimicomorpha</taxon>
        <taxon>Miridae</taxon>
        <taxon>Dicyphina</taxon>
        <taxon>Nesidiocoris</taxon>
    </lineage>
</organism>
<keyword evidence="2" id="KW-1185">Reference proteome</keyword>
<protein>
    <submittedName>
        <fullName evidence="1">Uncharacterized protein</fullName>
    </submittedName>
</protein>
<evidence type="ECO:0000313" key="2">
    <source>
        <dbReference type="Proteomes" id="UP000479000"/>
    </source>
</evidence>
<reference evidence="1 2" key="1">
    <citation type="submission" date="2020-02" db="EMBL/GenBank/DDBJ databases">
        <authorList>
            <person name="Ferguson B K."/>
        </authorList>
    </citation>
    <scope>NUCLEOTIDE SEQUENCE [LARGE SCALE GENOMIC DNA]</scope>
</reference>
<evidence type="ECO:0000313" key="1">
    <source>
        <dbReference type="EMBL" id="CAB0010365.1"/>
    </source>
</evidence>
<dbReference type="Proteomes" id="UP000479000">
    <property type="component" value="Unassembled WGS sequence"/>
</dbReference>
<gene>
    <name evidence="1" type="ORF">NTEN_LOCUS15410</name>
</gene>
<feature type="non-terminal residue" evidence="1">
    <location>
        <position position="405"/>
    </location>
</feature>
<accession>A0A6H5H365</accession>
<dbReference type="AlphaFoldDB" id="A0A6H5H365"/>
<dbReference type="OrthoDB" id="10072086at2759"/>
<name>A0A6H5H365_9HEMI</name>
<sequence>IKRFRPRGLRTVLMKPRCQEKFTFFHIQTSISPVISTNLRYSVRLSYSSSSSLSYLWEFEFTRWSSYLSLRMVFLLPPIPILLDGGEEMQASSDRVQLRPHDRRLSSKSGAFWRPQGYEGANLNHFNIFRLKVITYLIFGGFYLWKFKSQYQAMGFPVNFAANAVPYHGRPGFTSEASSTPRPKRSWWPFSLTRRVLDPVKFEIIINFEFKFNFKINVNYEIIVNFEIKHNFDIKVNFVIKLNFEIIVNFEIKHNFEIKVNFEIKINFEIELNFEIKLNFEIIVNFEIKHNFEIKVNFEIKLNFEIIVNFVIKLNFEIIDNFEIKHNFEIKVNFVIKLNFEIIVNFEIKHNFEIIVNFEIKHNFEIKLNFEINVNFEIKINFVIIHNFEIKVNEIYFNIIQFGNS</sequence>
<dbReference type="EMBL" id="CADCXU010023003">
    <property type="protein sequence ID" value="CAB0010365.1"/>
    <property type="molecule type" value="Genomic_DNA"/>
</dbReference>